<evidence type="ECO:0000256" key="2">
    <source>
        <dbReference type="ARBA" id="ARBA00022630"/>
    </source>
</evidence>
<protein>
    <submittedName>
        <fullName evidence="9">FMN dependent protein</fullName>
    </submittedName>
</protein>
<evidence type="ECO:0000313" key="10">
    <source>
        <dbReference type="Proteomes" id="UP000572817"/>
    </source>
</evidence>
<dbReference type="PIRSF" id="PIRSF000138">
    <property type="entry name" value="Al-hdrx_acd_dh"/>
    <property type="match status" value="1"/>
</dbReference>
<dbReference type="CDD" id="cd03332">
    <property type="entry name" value="LMO_FMN"/>
    <property type="match status" value="1"/>
</dbReference>
<dbReference type="GO" id="GO:0010181">
    <property type="term" value="F:FMN binding"/>
    <property type="evidence" value="ECO:0007669"/>
    <property type="project" value="InterPro"/>
</dbReference>
<reference evidence="9" key="1">
    <citation type="submission" date="2020-04" db="EMBL/GenBank/DDBJ databases">
        <title>Genome Assembly and Annotation of Botryosphaeria dothidea sdau 11-99, a Latent Pathogen of Apple Fruit Ring Rot in China.</title>
        <authorList>
            <person name="Yu C."/>
            <person name="Diao Y."/>
            <person name="Lu Q."/>
            <person name="Zhao J."/>
            <person name="Cui S."/>
            <person name="Peng C."/>
            <person name="He B."/>
            <person name="Liu H."/>
        </authorList>
    </citation>
    <scope>NUCLEOTIDE SEQUENCE [LARGE SCALE GENOMIC DNA]</scope>
    <source>
        <strain evidence="9">Sdau11-99</strain>
    </source>
</reference>
<dbReference type="InterPro" id="IPR037350">
    <property type="entry name" value="LMO_FMN"/>
</dbReference>
<evidence type="ECO:0000256" key="6">
    <source>
        <dbReference type="PIRSR" id="PIRSR000138-1"/>
    </source>
</evidence>
<dbReference type="PANTHER" id="PTHR10578:SF143">
    <property type="entry name" value="FMN-DEPENDENT ALPHA-HYDROXY ACID DEHYDROGENASE PB1A11.03"/>
    <property type="match status" value="1"/>
</dbReference>
<dbReference type="InterPro" id="IPR012133">
    <property type="entry name" value="Alpha-hydoxy_acid_DH_FMN"/>
</dbReference>
<gene>
    <name evidence="9" type="ORF">GTA08_BOTSDO01334</name>
</gene>
<name>A0A8H4JAJ1_9PEZI</name>
<evidence type="ECO:0000259" key="8">
    <source>
        <dbReference type="PROSITE" id="PS51349"/>
    </source>
</evidence>
<dbReference type="InterPro" id="IPR008259">
    <property type="entry name" value="FMN_hydac_DH_AS"/>
</dbReference>
<feature type="binding site" evidence="7">
    <location>
        <begin position="369"/>
        <end position="370"/>
    </location>
    <ligand>
        <name>FMN</name>
        <dbReference type="ChEBI" id="CHEBI:58210"/>
    </ligand>
</feature>
<dbReference type="SUPFAM" id="SSF51395">
    <property type="entry name" value="FMN-linked oxidoreductases"/>
    <property type="match status" value="1"/>
</dbReference>
<dbReference type="Gene3D" id="3.20.20.70">
    <property type="entry name" value="Aldolase class I"/>
    <property type="match status" value="1"/>
</dbReference>
<feature type="binding site" evidence="7">
    <location>
        <position position="191"/>
    </location>
    <ligand>
        <name>FMN</name>
        <dbReference type="ChEBI" id="CHEBI:58210"/>
    </ligand>
</feature>
<organism evidence="9 10">
    <name type="scientific">Botryosphaeria dothidea</name>
    <dbReference type="NCBI Taxonomy" id="55169"/>
    <lineage>
        <taxon>Eukaryota</taxon>
        <taxon>Fungi</taxon>
        <taxon>Dikarya</taxon>
        <taxon>Ascomycota</taxon>
        <taxon>Pezizomycotina</taxon>
        <taxon>Dothideomycetes</taxon>
        <taxon>Dothideomycetes incertae sedis</taxon>
        <taxon>Botryosphaeriales</taxon>
        <taxon>Botryosphaeriaceae</taxon>
        <taxon>Botryosphaeria</taxon>
    </lineage>
</organism>
<dbReference type="Proteomes" id="UP000572817">
    <property type="component" value="Unassembled WGS sequence"/>
</dbReference>
<feature type="binding site" evidence="7">
    <location>
        <position position="313"/>
    </location>
    <ligand>
        <name>FMN</name>
        <dbReference type="ChEBI" id="CHEBI:58210"/>
    </ligand>
</feature>
<dbReference type="EMBL" id="WWBZ02000001">
    <property type="protein sequence ID" value="KAF4314028.1"/>
    <property type="molecule type" value="Genomic_DNA"/>
</dbReference>
<evidence type="ECO:0000256" key="4">
    <source>
        <dbReference type="ARBA" id="ARBA00023002"/>
    </source>
</evidence>
<dbReference type="PROSITE" id="PS51349">
    <property type="entry name" value="FMN_HYDROXY_ACID_DH_2"/>
    <property type="match status" value="1"/>
</dbReference>
<dbReference type="InterPro" id="IPR037396">
    <property type="entry name" value="FMN_HAD"/>
</dbReference>
<evidence type="ECO:0000256" key="1">
    <source>
        <dbReference type="ARBA" id="ARBA00001917"/>
    </source>
</evidence>
<dbReference type="InterPro" id="IPR000262">
    <property type="entry name" value="FMN-dep_DH"/>
</dbReference>
<feature type="binding site" evidence="7">
    <location>
        <position position="315"/>
    </location>
    <ligand>
        <name>glyoxylate</name>
        <dbReference type="ChEBI" id="CHEBI:36655"/>
    </ligand>
</feature>
<keyword evidence="3 7" id="KW-0288">FMN</keyword>
<sequence>MAQSQSDPIAYEQSAFQAGLHSARPPFTFQSSQWEAMAEKTLSAQSWGYIHGNAGAGQTYQKNLAAFSRYSIIPKRLVPSRKDENGNELFSDTTTTVLGEKLRFPIAIAPIGVQKIFNPAGEVAAAKAAASVDIPYTLSTASSTSIEDVAKANGSGTRWYQLYWPSRKHNDITISLLNRAKAVGYTALFVTLDTYVLGWRPSDMDNGYNPFIHADRIGVELGFTDPVFRKKFKETHGIDIGETPDHEHSDIGDSVGQAAQEWTKIVFPGHSHSWEDLEFLQKHWDGPIVLKGIQSVDDAKKAVEAGVQGIVVSNHGGRQQDGGVSSLGMLPRIVDAVGDKLEVMFDSGVRCGADIMKALAFGARCVFIGRPYAYGLAIGGEDGVRHVLRALCGDLLMNMHLAGVRSLGELSRDLLAKEDDLF</sequence>
<dbReference type="Pfam" id="PF01070">
    <property type="entry name" value="FMN_dh"/>
    <property type="match status" value="1"/>
</dbReference>
<dbReference type="AlphaFoldDB" id="A0A8H4JAJ1"/>
<feature type="domain" description="FMN hydroxy acid dehydrogenase" evidence="8">
    <location>
        <begin position="23"/>
        <end position="420"/>
    </location>
</feature>
<evidence type="ECO:0000256" key="3">
    <source>
        <dbReference type="ARBA" id="ARBA00022643"/>
    </source>
</evidence>
<dbReference type="InterPro" id="IPR013785">
    <property type="entry name" value="Aldolase_TIM"/>
</dbReference>
<feature type="binding site" evidence="7">
    <location>
        <begin position="346"/>
        <end position="350"/>
    </location>
    <ligand>
        <name>FMN</name>
        <dbReference type="ChEBI" id="CHEBI:58210"/>
    </ligand>
</feature>
<proteinExistence type="inferred from homology"/>
<feature type="active site" description="Proton acceptor" evidence="6">
    <location>
        <position position="315"/>
    </location>
</feature>
<keyword evidence="10" id="KW-1185">Reference proteome</keyword>
<accession>A0A8H4JAJ1</accession>
<feature type="binding site" evidence="7">
    <location>
        <position position="163"/>
    </location>
    <ligand>
        <name>glyoxylate</name>
        <dbReference type="ChEBI" id="CHEBI:36655"/>
    </ligand>
</feature>
<dbReference type="FunFam" id="3.20.20.70:FF:000132">
    <property type="entry name" value="FMN dependent dehydrogenase"/>
    <property type="match status" value="1"/>
</dbReference>
<dbReference type="GO" id="GO:0016491">
    <property type="term" value="F:oxidoreductase activity"/>
    <property type="evidence" value="ECO:0007669"/>
    <property type="project" value="UniProtKB-KW"/>
</dbReference>
<comment type="cofactor">
    <cofactor evidence="1">
        <name>FMN</name>
        <dbReference type="ChEBI" id="CHEBI:58210"/>
    </cofactor>
</comment>
<feature type="binding site" evidence="7">
    <location>
        <position position="161"/>
    </location>
    <ligand>
        <name>FMN</name>
        <dbReference type="ChEBI" id="CHEBI:58210"/>
    </ligand>
</feature>
<evidence type="ECO:0000256" key="7">
    <source>
        <dbReference type="PIRSR" id="PIRSR000138-2"/>
    </source>
</evidence>
<comment type="caution">
    <text evidence="9">The sequence shown here is derived from an EMBL/GenBank/DDBJ whole genome shotgun (WGS) entry which is preliminary data.</text>
</comment>
<dbReference type="OrthoDB" id="25826at2759"/>
<feature type="binding site" evidence="7">
    <location>
        <begin position="110"/>
        <end position="112"/>
    </location>
    <ligand>
        <name>FMN</name>
        <dbReference type="ChEBI" id="CHEBI:58210"/>
    </ligand>
</feature>
<evidence type="ECO:0000313" key="9">
    <source>
        <dbReference type="EMBL" id="KAF4314028.1"/>
    </source>
</evidence>
<comment type="similarity">
    <text evidence="5">Belongs to the FMN-dependent alpha-hydroxy acid dehydrogenase family.</text>
</comment>
<evidence type="ECO:0000256" key="5">
    <source>
        <dbReference type="ARBA" id="ARBA00024042"/>
    </source>
</evidence>
<dbReference type="PROSITE" id="PS00557">
    <property type="entry name" value="FMN_HYDROXY_ACID_DH_1"/>
    <property type="match status" value="1"/>
</dbReference>
<dbReference type="PANTHER" id="PTHR10578">
    <property type="entry name" value="S -2-HYDROXY-ACID OXIDASE-RELATED"/>
    <property type="match status" value="1"/>
</dbReference>
<keyword evidence="2 7" id="KW-0285">Flavoprotein</keyword>
<feature type="binding site" evidence="7">
    <location>
        <position position="139"/>
    </location>
    <ligand>
        <name>FMN</name>
        <dbReference type="ChEBI" id="CHEBI:58210"/>
    </ligand>
</feature>
<keyword evidence="4" id="KW-0560">Oxidoreductase</keyword>
<feature type="binding site" evidence="7">
    <location>
        <position position="200"/>
    </location>
    <ligand>
        <name>glyoxylate</name>
        <dbReference type="ChEBI" id="CHEBI:36655"/>
    </ligand>
</feature>
<feature type="binding site" evidence="7">
    <location>
        <position position="291"/>
    </location>
    <ligand>
        <name>FMN</name>
        <dbReference type="ChEBI" id="CHEBI:58210"/>
    </ligand>
</feature>
<feature type="binding site" evidence="7">
    <location>
        <position position="49"/>
    </location>
    <ligand>
        <name>glyoxylate</name>
        <dbReference type="ChEBI" id="CHEBI:36655"/>
    </ligand>
</feature>
<feature type="binding site" evidence="7">
    <location>
        <position position="318"/>
    </location>
    <ligand>
        <name>glyoxylate</name>
        <dbReference type="ChEBI" id="CHEBI:36655"/>
    </ligand>
</feature>